<keyword evidence="1" id="KW-0732">Signal</keyword>
<accession>A0A6G1IRJ8</accession>
<gene>
    <name evidence="2" type="ORF">K458DRAFT_407018</name>
</gene>
<organism evidence="2 3">
    <name type="scientific">Lentithecium fluviatile CBS 122367</name>
    <dbReference type="NCBI Taxonomy" id="1168545"/>
    <lineage>
        <taxon>Eukaryota</taxon>
        <taxon>Fungi</taxon>
        <taxon>Dikarya</taxon>
        <taxon>Ascomycota</taxon>
        <taxon>Pezizomycotina</taxon>
        <taxon>Dothideomycetes</taxon>
        <taxon>Pleosporomycetidae</taxon>
        <taxon>Pleosporales</taxon>
        <taxon>Massarineae</taxon>
        <taxon>Lentitheciaceae</taxon>
        <taxon>Lentithecium</taxon>
    </lineage>
</organism>
<dbReference type="AlphaFoldDB" id="A0A6G1IRJ8"/>
<name>A0A6G1IRJ8_9PLEO</name>
<dbReference type="EMBL" id="MU005594">
    <property type="protein sequence ID" value="KAF2680874.1"/>
    <property type="molecule type" value="Genomic_DNA"/>
</dbReference>
<sequence length="203" mass="22079">MVKTNKFIKITTTCTNIAALLLLSQIPIVTPDNACTEQFLGYIAWLDGSTTSPPEFAENGYVPPRVESGGFAQALPEPHPRLSACKVVGNVYDDLAHSIENEVPKSLWTDPAQVIRDLKAAASTANACYKLPGALAAALKRSAIFTQMDRIRGGATWHPYWTQAVQHSPLRLQIYIVLLHQGSLKAISSPCKTPARLPAQCQL</sequence>
<proteinExistence type="predicted"/>
<keyword evidence="3" id="KW-1185">Reference proteome</keyword>
<feature type="chain" id="PRO_5026097964" evidence="1">
    <location>
        <begin position="32"/>
        <end position="203"/>
    </location>
</feature>
<evidence type="ECO:0000256" key="1">
    <source>
        <dbReference type="SAM" id="SignalP"/>
    </source>
</evidence>
<evidence type="ECO:0000313" key="3">
    <source>
        <dbReference type="Proteomes" id="UP000799291"/>
    </source>
</evidence>
<reference evidence="2" key="1">
    <citation type="journal article" date="2020" name="Stud. Mycol.">
        <title>101 Dothideomycetes genomes: a test case for predicting lifestyles and emergence of pathogens.</title>
        <authorList>
            <person name="Haridas S."/>
            <person name="Albert R."/>
            <person name="Binder M."/>
            <person name="Bloem J."/>
            <person name="Labutti K."/>
            <person name="Salamov A."/>
            <person name="Andreopoulos B."/>
            <person name="Baker S."/>
            <person name="Barry K."/>
            <person name="Bills G."/>
            <person name="Bluhm B."/>
            <person name="Cannon C."/>
            <person name="Castanera R."/>
            <person name="Culley D."/>
            <person name="Daum C."/>
            <person name="Ezra D."/>
            <person name="Gonzalez J."/>
            <person name="Henrissat B."/>
            <person name="Kuo A."/>
            <person name="Liang C."/>
            <person name="Lipzen A."/>
            <person name="Lutzoni F."/>
            <person name="Magnuson J."/>
            <person name="Mondo S."/>
            <person name="Nolan M."/>
            <person name="Ohm R."/>
            <person name="Pangilinan J."/>
            <person name="Park H.-J."/>
            <person name="Ramirez L."/>
            <person name="Alfaro M."/>
            <person name="Sun H."/>
            <person name="Tritt A."/>
            <person name="Yoshinaga Y."/>
            <person name="Zwiers L.-H."/>
            <person name="Turgeon B."/>
            <person name="Goodwin S."/>
            <person name="Spatafora J."/>
            <person name="Crous P."/>
            <person name="Grigoriev I."/>
        </authorList>
    </citation>
    <scope>NUCLEOTIDE SEQUENCE</scope>
    <source>
        <strain evidence="2">CBS 122367</strain>
    </source>
</reference>
<feature type="signal peptide" evidence="1">
    <location>
        <begin position="1"/>
        <end position="31"/>
    </location>
</feature>
<protein>
    <submittedName>
        <fullName evidence="2">Uncharacterized protein</fullName>
    </submittedName>
</protein>
<dbReference type="Proteomes" id="UP000799291">
    <property type="component" value="Unassembled WGS sequence"/>
</dbReference>
<evidence type="ECO:0000313" key="2">
    <source>
        <dbReference type="EMBL" id="KAF2680874.1"/>
    </source>
</evidence>